<proteinExistence type="predicted"/>
<dbReference type="EMBL" id="CP005974">
    <property type="protein sequence ID" value="AJR09510.1"/>
    <property type="molecule type" value="Genomic_DNA"/>
</dbReference>
<accession>A0A0C5X2D6</accession>
<keyword evidence="1" id="KW-0812">Transmembrane</keyword>
<gene>
    <name evidence="2" type="ORF">H744_2c2857</name>
</gene>
<keyword evidence="3" id="KW-1185">Reference proteome</keyword>
<protein>
    <submittedName>
        <fullName evidence="2">Uncharacterized protein</fullName>
    </submittedName>
</protein>
<dbReference type="AlphaFoldDB" id="A0A0C5X2D6"/>
<dbReference type="HOGENOM" id="CLU_182258_0_0_6"/>
<evidence type="ECO:0000313" key="2">
    <source>
        <dbReference type="EMBL" id="AJR09510.1"/>
    </source>
</evidence>
<dbReference type="Proteomes" id="UP000032303">
    <property type="component" value="Chromosome 2"/>
</dbReference>
<evidence type="ECO:0000313" key="3">
    <source>
        <dbReference type="Proteomes" id="UP000032303"/>
    </source>
</evidence>
<sequence length="82" mass="9493">MTLKTLEEETSMFRAYARFSMNHPYIHYANLLIVLAVFIISCYQLLANENLNFAAGLLFVVLPTFVFARSSDYKRKYLSTNS</sequence>
<dbReference type="KEGG" id="pgb:H744_2c2857"/>
<organism evidence="2 3">
    <name type="scientific">Photobacterium gaetbulicola Gung47</name>
    <dbReference type="NCBI Taxonomy" id="658445"/>
    <lineage>
        <taxon>Bacteria</taxon>
        <taxon>Pseudomonadati</taxon>
        <taxon>Pseudomonadota</taxon>
        <taxon>Gammaproteobacteria</taxon>
        <taxon>Vibrionales</taxon>
        <taxon>Vibrionaceae</taxon>
        <taxon>Photobacterium</taxon>
    </lineage>
</organism>
<keyword evidence="1" id="KW-1133">Transmembrane helix</keyword>
<reference evidence="2 3" key="1">
    <citation type="submission" date="2013-05" db="EMBL/GenBank/DDBJ databases">
        <title>Complete genome sequence of the lipase-producing bacterium Photobacterium gaetbulicola Gung47.</title>
        <authorList>
            <person name="Kim Y.-O."/>
        </authorList>
    </citation>
    <scope>NUCLEOTIDE SEQUENCE [LARGE SCALE GENOMIC DNA]</scope>
    <source>
        <strain evidence="2 3">Gung47</strain>
    </source>
</reference>
<name>A0A0C5X2D6_9GAMM</name>
<dbReference type="PATRIC" id="fig|658445.3.peg.4904"/>
<feature type="transmembrane region" description="Helical" evidence="1">
    <location>
        <begin position="25"/>
        <end position="46"/>
    </location>
</feature>
<keyword evidence="1" id="KW-0472">Membrane</keyword>
<feature type="transmembrane region" description="Helical" evidence="1">
    <location>
        <begin position="52"/>
        <end position="68"/>
    </location>
</feature>
<evidence type="ECO:0000256" key="1">
    <source>
        <dbReference type="SAM" id="Phobius"/>
    </source>
</evidence>